<dbReference type="EMBL" id="RSAA01000017">
    <property type="protein sequence ID" value="RRO14705.1"/>
    <property type="molecule type" value="Genomic_DNA"/>
</dbReference>
<proteinExistence type="predicted"/>
<name>A0A426JNP6_9PSEU</name>
<dbReference type="Proteomes" id="UP000274515">
    <property type="component" value="Unassembled WGS sequence"/>
</dbReference>
<organism evidence="1 2">
    <name type="scientific">Saccharopolyspora rhizosphaerae</name>
    <dbReference type="NCBI Taxonomy" id="2492662"/>
    <lineage>
        <taxon>Bacteria</taxon>
        <taxon>Bacillati</taxon>
        <taxon>Actinomycetota</taxon>
        <taxon>Actinomycetes</taxon>
        <taxon>Pseudonocardiales</taxon>
        <taxon>Pseudonocardiaceae</taxon>
        <taxon>Saccharopolyspora</taxon>
    </lineage>
</organism>
<accession>A0A426JNP6</accession>
<dbReference type="RefSeq" id="WP_125091790.1">
    <property type="nucleotide sequence ID" value="NZ_RSAA01000017.1"/>
</dbReference>
<evidence type="ECO:0000313" key="1">
    <source>
        <dbReference type="EMBL" id="RRO14705.1"/>
    </source>
</evidence>
<protein>
    <submittedName>
        <fullName evidence="1">Uncharacterized protein</fullName>
    </submittedName>
</protein>
<dbReference type="Pfam" id="PF19380">
    <property type="entry name" value="DUF5955"/>
    <property type="match status" value="1"/>
</dbReference>
<evidence type="ECO:0000313" key="2">
    <source>
        <dbReference type="Proteomes" id="UP000274515"/>
    </source>
</evidence>
<keyword evidence="2" id="KW-1185">Reference proteome</keyword>
<dbReference type="InterPro" id="IPR045999">
    <property type="entry name" value="DUF5955"/>
</dbReference>
<gene>
    <name evidence="1" type="ORF">EIL87_18330</name>
</gene>
<comment type="caution">
    <text evidence="1">The sequence shown here is derived from an EMBL/GenBank/DDBJ whole genome shotgun (WGS) entry which is preliminary data.</text>
</comment>
<sequence length="118" mass="12146">MNNYGINVSGSGQFNADAVAVGPGARAVSHGNAQQVRELQRQVEQLLGELRAARADGRLEDDEVVRDAEALADAADGENPDQGRISRLLSGISSSVGQVGELATAVTNVQGAVSSLFG</sequence>
<reference evidence="1 2" key="1">
    <citation type="submission" date="2018-11" db="EMBL/GenBank/DDBJ databases">
        <title>Saccharopolyspora rhizosphaerae sp. nov., an actinomycete isolated from rhizosphere soil in Thailand.</title>
        <authorList>
            <person name="Intra B."/>
            <person name="Euanorasetr J."/>
            <person name="Take A."/>
            <person name="Inahashi Y."/>
            <person name="Mori M."/>
            <person name="Panbangred W."/>
            <person name="Matsumoto A."/>
        </authorList>
    </citation>
    <scope>NUCLEOTIDE SEQUENCE [LARGE SCALE GENOMIC DNA]</scope>
    <source>
        <strain evidence="1 2">H219</strain>
    </source>
</reference>
<dbReference type="AlphaFoldDB" id="A0A426JNP6"/>